<accession>A0A6C0LVH6</accession>
<organism evidence="2">
    <name type="scientific">viral metagenome</name>
    <dbReference type="NCBI Taxonomy" id="1070528"/>
    <lineage>
        <taxon>unclassified sequences</taxon>
        <taxon>metagenomes</taxon>
        <taxon>organismal metagenomes</taxon>
    </lineage>
</organism>
<name>A0A6C0LVH6_9ZZZZ</name>
<sequence length="63" mass="7068">MSEHNTTPCSDDSFYLSSKTVNVMHGTLLGISMTVLMFSFYGSDYRPPRVTKVKSAIYPKKSD</sequence>
<reference evidence="2" key="1">
    <citation type="journal article" date="2020" name="Nature">
        <title>Giant virus diversity and host interactions through global metagenomics.</title>
        <authorList>
            <person name="Schulz F."/>
            <person name="Roux S."/>
            <person name="Paez-Espino D."/>
            <person name="Jungbluth S."/>
            <person name="Walsh D.A."/>
            <person name="Denef V.J."/>
            <person name="McMahon K.D."/>
            <person name="Konstantinidis K.T."/>
            <person name="Eloe-Fadrosh E.A."/>
            <person name="Kyrpides N.C."/>
            <person name="Woyke T."/>
        </authorList>
    </citation>
    <scope>NUCLEOTIDE SEQUENCE</scope>
    <source>
        <strain evidence="2">GVMAG-S-1016704-121</strain>
    </source>
</reference>
<evidence type="ECO:0000256" key="1">
    <source>
        <dbReference type="SAM" id="Phobius"/>
    </source>
</evidence>
<protein>
    <submittedName>
        <fullName evidence="2">Uncharacterized protein</fullName>
    </submittedName>
</protein>
<evidence type="ECO:0000313" key="2">
    <source>
        <dbReference type="EMBL" id="QHU33761.1"/>
    </source>
</evidence>
<keyword evidence="1" id="KW-0472">Membrane</keyword>
<dbReference type="EMBL" id="MN740562">
    <property type="protein sequence ID" value="QHU33761.1"/>
    <property type="molecule type" value="Genomic_DNA"/>
</dbReference>
<dbReference type="AlphaFoldDB" id="A0A6C0LVH6"/>
<keyword evidence="1" id="KW-0812">Transmembrane</keyword>
<feature type="transmembrane region" description="Helical" evidence="1">
    <location>
        <begin position="23"/>
        <end position="42"/>
    </location>
</feature>
<proteinExistence type="predicted"/>
<keyword evidence="1" id="KW-1133">Transmembrane helix</keyword>